<sequence>MELAIVRFLEEKEKPDARPWETSVSAMSQRLARFLEKVPKNWDKHYDVWLKSRQFESWTEDAVTQKGEKLLLIIPGLTMRNDEEKKKWKRTAELWAQWFKLPNSIKDHACTSAKYKACESISDNTIRFISKDSFTRRDETTRLGVGGAGRTHRVGVVDEELALVLGAHDVVHYALKIWHGEKGDTKVHEKCIREMMAFPESHPTIIQGVRLNNEEFRATATADKWLNIEIFRKHRLQIASTMVAGLKFMHLHKWLHCDIHWQNVLLHFPSWDWDETKSRVDSGRDNENRPLSPLIRRSMVFVGIGDLGWVQSFEEVQKDFEPYLVSDENPKRWIALELNPKLALVDEDGKKYMTKFSQESDIYALGWLIREMCGDFFTNMTNEGKREYNQAVYTRGLHIPNVVEVHGRLLREGLEKMTWKKICHPFRNQTKVHPDGPQKVSRG</sequence>
<dbReference type="Proteomes" id="UP001633002">
    <property type="component" value="Unassembled WGS sequence"/>
</dbReference>
<dbReference type="AlphaFoldDB" id="A0ABD3IH96"/>
<dbReference type="EMBL" id="JBJQOH010000001">
    <property type="protein sequence ID" value="KAL3701800.1"/>
    <property type="molecule type" value="Genomic_DNA"/>
</dbReference>
<proteinExistence type="predicted"/>
<dbReference type="PROSITE" id="PS50011">
    <property type="entry name" value="PROTEIN_KINASE_DOM"/>
    <property type="match status" value="1"/>
</dbReference>
<dbReference type="SUPFAM" id="SSF56112">
    <property type="entry name" value="Protein kinase-like (PK-like)"/>
    <property type="match status" value="1"/>
</dbReference>
<evidence type="ECO:0000313" key="3">
    <source>
        <dbReference type="Proteomes" id="UP001633002"/>
    </source>
</evidence>
<evidence type="ECO:0000313" key="2">
    <source>
        <dbReference type="EMBL" id="KAL3701800.1"/>
    </source>
</evidence>
<keyword evidence="3" id="KW-1185">Reference proteome</keyword>
<organism evidence="2 3">
    <name type="scientific">Riccia sorocarpa</name>
    <dbReference type="NCBI Taxonomy" id="122646"/>
    <lineage>
        <taxon>Eukaryota</taxon>
        <taxon>Viridiplantae</taxon>
        <taxon>Streptophyta</taxon>
        <taxon>Embryophyta</taxon>
        <taxon>Marchantiophyta</taxon>
        <taxon>Marchantiopsida</taxon>
        <taxon>Marchantiidae</taxon>
        <taxon>Marchantiales</taxon>
        <taxon>Ricciaceae</taxon>
        <taxon>Riccia</taxon>
    </lineage>
</organism>
<dbReference type="InterPro" id="IPR000719">
    <property type="entry name" value="Prot_kinase_dom"/>
</dbReference>
<evidence type="ECO:0000259" key="1">
    <source>
        <dbReference type="PROSITE" id="PS50011"/>
    </source>
</evidence>
<name>A0ABD3IH96_9MARC</name>
<gene>
    <name evidence="2" type="ORF">R1sor_019822</name>
</gene>
<protein>
    <recommendedName>
        <fullName evidence="1">Protein kinase domain-containing protein</fullName>
    </recommendedName>
</protein>
<accession>A0ABD3IH96</accession>
<dbReference type="Gene3D" id="1.10.510.10">
    <property type="entry name" value="Transferase(Phosphotransferase) domain 1"/>
    <property type="match status" value="1"/>
</dbReference>
<dbReference type="InterPro" id="IPR011009">
    <property type="entry name" value="Kinase-like_dom_sf"/>
</dbReference>
<reference evidence="2 3" key="1">
    <citation type="submission" date="2024-09" db="EMBL/GenBank/DDBJ databases">
        <title>Chromosome-scale assembly of Riccia sorocarpa.</title>
        <authorList>
            <person name="Paukszto L."/>
        </authorList>
    </citation>
    <scope>NUCLEOTIDE SEQUENCE [LARGE SCALE GENOMIC DNA]</scope>
    <source>
        <strain evidence="2">LP-2024</strain>
        <tissue evidence="2">Aerial parts of the thallus</tissue>
    </source>
</reference>
<comment type="caution">
    <text evidence="2">The sequence shown here is derived from an EMBL/GenBank/DDBJ whole genome shotgun (WGS) entry which is preliminary data.</text>
</comment>
<feature type="domain" description="Protein kinase" evidence="1">
    <location>
        <begin position="137"/>
        <end position="443"/>
    </location>
</feature>